<gene>
    <name evidence="9" type="ORF">NUU61_005131</name>
</gene>
<evidence type="ECO:0000256" key="2">
    <source>
        <dbReference type="ARBA" id="ARBA00005896"/>
    </source>
</evidence>
<sequence length="382" mass="42179">MAKGNGIVNSHPINGGSRNQEPLKLSGALGQIKSKMVTPILGTEFPDAHVAEWLRAPNSDDLIRDLAITGMARPEDAADLSPYGMILTCKWIASRRGVVFFRGQIDLTDELQKELIQRMGELSGKPADSHLHIHPLVEGNADVDHKVNIITSDKAQGAAEDIFKIQADRPMGTRGSWHADISYEPHPSDYSSLKVVKMPATGGDTMWASSYEILERISPAYRKFLESLTVTMAQTRYESACKAKNIKLYTDARGSPANVGTGLGAVHPMVRTNPVTGWKGVFGIGGDFKQVNELAPDESRRMQDWLLQLLVENHDLQLRHQWKNPYDIAIWDNRSVFHSAILDHGGMGPRTGHRVVGVGERAYFDPNSKLRSEALAEERANA</sequence>
<dbReference type="Proteomes" id="UP001141434">
    <property type="component" value="Unassembled WGS sequence"/>
</dbReference>
<dbReference type="GeneID" id="81394881"/>
<dbReference type="InterPro" id="IPR051323">
    <property type="entry name" value="AtsK-like"/>
</dbReference>
<dbReference type="GO" id="GO:0046872">
    <property type="term" value="F:metal ion binding"/>
    <property type="evidence" value="ECO:0007669"/>
    <property type="project" value="UniProtKB-KW"/>
</dbReference>
<keyword evidence="4 9" id="KW-0223">Dioxygenase</keyword>
<organism evidence="9 10">
    <name type="scientific">Penicillium alfredii</name>
    <dbReference type="NCBI Taxonomy" id="1506179"/>
    <lineage>
        <taxon>Eukaryota</taxon>
        <taxon>Fungi</taxon>
        <taxon>Dikarya</taxon>
        <taxon>Ascomycota</taxon>
        <taxon>Pezizomycotina</taxon>
        <taxon>Eurotiomycetes</taxon>
        <taxon>Eurotiomycetidae</taxon>
        <taxon>Eurotiales</taxon>
        <taxon>Aspergillaceae</taxon>
        <taxon>Penicillium</taxon>
    </lineage>
</organism>
<comment type="cofactor">
    <cofactor evidence="1">
        <name>Fe(2+)</name>
        <dbReference type="ChEBI" id="CHEBI:29033"/>
    </cofactor>
</comment>
<evidence type="ECO:0000256" key="3">
    <source>
        <dbReference type="ARBA" id="ARBA00022723"/>
    </source>
</evidence>
<proteinExistence type="inferred from homology"/>
<dbReference type="GO" id="GO:0016706">
    <property type="term" value="F:2-oxoglutarate-dependent dioxygenase activity"/>
    <property type="evidence" value="ECO:0007669"/>
    <property type="project" value="TreeGrafter"/>
</dbReference>
<evidence type="ECO:0000256" key="6">
    <source>
        <dbReference type="ARBA" id="ARBA00023004"/>
    </source>
</evidence>
<protein>
    <submittedName>
        <fullName evidence="9">Alpha-ketoglutarate-dependent sulfonate dioxygenase</fullName>
    </submittedName>
</protein>
<evidence type="ECO:0000259" key="8">
    <source>
        <dbReference type="Pfam" id="PF02668"/>
    </source>
</evidence>
<dbReference type="InterPro" id="IPR042098">
    <property type="entry name" value="TauD-like_sf"/>
</dbReference>
<feature type="domain" description="TauD/TfdA-like" evidence="8">
    <location>
        <begin position="93"/>
        <end position="354"/>
    </location>
</feature>
<feature type="compositionally biased region" description="Polar residues" evidence="7">
    <location>
        <begin position="7"/>
        <end position="20"/>
    </location>
</feature>
<evidence type="ECO:0000256" key="7">
    <source>
        <dbReference type="SAM" id="MobiDB-lite"/>
    </source>
</evidence>
<accession>A0A9W9K7L2</accession>
<dbReference type="Gene3D" id="3.60.130.10">
    <property type="entry name" value="Clavaminate synthase-like"/>
    <property type="match status" value="1"/>
</dbReference>
<comment type="similarity">
    <text evidence="2">Belongs to the TfdA dioxygenase family.</text>
</comment>
<dbReference type="SUPFAM" id="SSF51197">
    <property type="entry name" value="Clavaminate synthase-like"/>
    <property type="match status" value="1"/>
</dbReference>
<dbReference type="EMBL" id="JAPMSZ010000007">
    <property type="protein sequence ID" value="KAJ5095775.1"/>
    <property type="molecule type" value="Genomic_DNA"/>
</dbReference>
<dbReference type="GO" id="GO:0005737">
    <property type="term" value="C:cytoplasm"/>
    <property type="evidence" value="ECO:0007669"/>
    <property type="project" value="TreeGrafter"/>
</dbReference>
<keyword evidence="6" id="KW-0408">Iron</keyword>
<comment type="caution">
    <text evidence="9">The sequence shown here is derived from an EMBL/GenBank/DDBJ whole genome shotgun (WGS) entry which is preliminary data.</text>
</comment>
<dbReference type="AlphaFoldDB" id="A0A9W9K7L2"/>
<dbReference type="PANTHER" id="PTHR30468">
    <property type="entry name" value="ALPHA-KETOGLUTARATE-DEPENDENT SULFONATE DIOXYGENASE"/>
    <property type="match status" value="1"/>
</dbReference>
<keyword evidence="5" id="KW-0560">Oxidoreductase</keyword>
<evidence type="ECO:0000256" key="4">
    <source>
        <dbReference type="ARBA" id="ARBA00022964"/>
    </source>
</evidence>
<name>A0A9W9K7L2_9EURO</name>
<reference evidence="9" key="1">
    <citation type="submission" date="2022-11" db="EMBL/GenBank/DDBJ databases">
        <authorList>
            <person name="Petersen C."/>
        </authorList>
    </citation>
    <scope>NUCLEOTIDE SEQUENCE</scope>
    <source>
        <strain evidence="9">IBT 34128</strain>
    </source>
</reference>
<dbReference type="InterPro" id="IPR003819">
    <property type="entry name" value="TauD/TfdA-like"/>
</dbReference>
<evidence type="ECO:0000256" key="5">
    <source>
        <dbReference type="ARBA" id="ARBA00023002"/>
    </source>
</evidence>
<feature type="region of interest" description="Disordered" evidence="7">
    <location>
        <begin position="1"/>
        <end position="21"/>
    </location>
</feature>
<keyword evidence="10" id="KW-1185">Reference proteome</keyword>
<dbReference type="Pfam" id="PF02668">
    <property type="entry name" value="TauD"/>
    <property type="match status" value="1"/>
</dbReference>
<evidence type="ECO:0000313" key="10">
    <source>
        <dbReference type="Proteomes" id="UP001141434"/>
    </source>
</evidence>
<keyword evidence="3" id="KW-0479">Metal-binding</keyword>
<reference evidence="9" key="2">
    <citation type="journal article" date="2023" name="IMA Fungus">
        <title>Comparative genomic study of the Penicillium genus elucidates a diverse pangenome and 15 lateral gene transfer events.</title>
        <authorList>
            <person name="Petersen C."/>
            <person name="Sorensen T."/>
            <person name="Nielsen M.R."/>
            <person name="Sondergaard T.E."/>
            <person name="Sorensen J.L."/>
            <person name="Fitzpatrick D.A."/>
            <person name="Frisvad J.C."/>
            <person name="Nielsen K.L."/>
        </authorList>
    </citation>
    <scope>NUCLEOTIDE SEQUENCE</scope>
    <source>
        <strain evidence="9">IBT 34128</strain>
    </source>
</reference>
<evidence type="ECO:0000256" key="1">
    <source>
        <dbReference type="ARBA" id="ARBA00001954"/>
    </source>
</evidence>
<dbReference type="RefSeq" id="XP_056511326.1">
    <property type="nucleotide sequence ID" value="XM_056655713.1"/>
</dbReference>
<evidence type="ECO:0000313" key="9">
    <source>
        <dbReference type="EMBL" id="KAJ5095775.1"/>
    </source>
</evidence>
<dbReference type="PANTHER" id="PTHR30468:SF10">
    <property type="entry name" value="TAUD_TFDA-LIKE DOMAIN-CONTAINING PROTEIN"/>
    <property type="match status" value="1"/>
</dbReference>
<dbReference type="OrthoDB" id="10257314at2759"/>